<dbReference type="Gene3D" id="3.30.200.20">
    <property type="entry name" value="Phosphorylase Kinase, domain 1"/>
    <property type="match status" value="1"/>
</dbReference>
<evidence type="ECO:0000259" key="7">
    <source>
        <dbReference type="PROSITE" id="PS50011"/>
    </source>
</evidence>
<dbReference type="PANTHER" id="PTHR43289">
    <property type="entry name" value="MITOGEN-ACTIVATED PROTEIN KINASE KINASE KINASE 20-RELATED"/>
    <property type="match status" value="1"/>
</dbReference>
<dbReference type="InterPro" id="IPR008271">
    <property type="entry name" value="Ser/Thr_kinase_AS"/>
</dbReference>
<feature type="transmembrane region" description="Helical" evidence="6">
    <location>
        <begin position="327"/>
        <end position="348"/>
    </location>
</feature>
<evidence type="ECO:0000313" key="9">
    <source>
        <dbReference type="Proteomes" id="UP000199400"/>
    </source>
</evidence>
<dbReference type="Pfam" id="PF00069">
    <property type="entry name" value="Pkinase"/>
    <property type="match status" value="1"/>
</dbReference>
<dbReference type="CDD" id="cd14014">
    <property type="entry name" value="STKc_PknB_like"/>
    <property type="match status" value="1"/>
</dbReference>
<evidence type="ECO:0000256" key="4">
    <source>
        <dbReference type="ARBA" id="ARBA00022840"/>
    </source>
</evidence>
<organism evidence="8 9">
    <name type="scientific">Nannocystis exedens</name>
    <dbReference type="NCBI Taxonomy" id="54"/>
    <lineage>
        <taxon>Bacteria</taxon>
        <taxon>Pseudomonadati</taxon>
        <taxon>Myxococcota</taxon>
        <taxon>Polyangia</taxon>
        <taxon>Nannocystales</taxon>
        <taxon>Nannocystaceae</taxon>
        <taxon>Nannocystis</taxon>
    </lineage>
</organism>
<dbReference type="EMBL" id="FOMX01000024">
    <property type="protein sequence ID" value="SFE97244.1"/>
    <property type="molecule type" value="Genomic_DNA"/>
</dbReference>
<dbReference type="InterPro" id="IPR011009">
    <property type="entry name" value="Kinase-like_dom_sf"/>
</dbReference>
<dbReference type="AlphaFoldDB" id="A0A1I2EVW7"/>
<keyword evidence="8" id="KW-0723">Serine/threonine-protein kinase</keyword>
<keyword evidence="9" id="KW-1185">Reference proteome</keyword>
<keyword evidence="6" id="KW-0812">Transmembrane</keyword>
<keyword evidence="4 5" id="KW-0067">ATP-binding</keyword>
<dbReference type="InterPro" id="IPR017441">
    <property type="entry name" value="Protein_kinase_ATP_BS"/>
</dbReference>
<evidence type="ECO:0000256" key="2">
    <source>
        <dbReference type="ARBA" id="ARBA00022741"/>
    </source>
</evidence>
<gene>
    <name evidence="8" type="ORF">SAMN02745121_06294</name>
</gene>
<dbReference type="GO" id="GO:0004674">
    <property type="term" value="F:protein serine/threonine kinase activity"/>
    <property type="evidence" value="ECO:0007669"/>
    <property type="project" value="UniProtKB-KW"/>
</dbReference>
<accession>A0A1I2EVW7</accession>
<evidence type="ECO:0000256" key="5">
    <source>
        <dbReference type="PROSITE-ProRule" id="PRU10141"/>
    </source>
</evidence>
<reference evidence="9" key="1">
    <citation type="submission" date="2016-10" db="EMBL/GenBank/DDBJ databases">
        <authorList>
            <person name="Varghese N."/>
            <person name="Submissions S."/>
        </authorList>
    </citation>
    <scope>NUCLEOTIDE SEQUENCE [LARGE SCALE GENOMIC DNA]</scope>
    <source>
        <strain evidence="9">ATCC 25963</strain>
    </source>
</reference>
<dbReference type="OrthoDB" id="9801841at2"/>
<dbReference type="Gene3D" id="1.10.510.10">
    <property type="entry name" value="Transferase(Phosphotransferase) domain 1"/>
    <property type="match status" value="1"/>
</dbReference>
<keyword evidence="3 8" id="KW-0418">Kinase</keyword>
<dbReference type="GO" id="GO:0005524">
    <property type="term" value="F:ATP binding"/>
    <property type="evidence" value="ECO:0007669"/>
    <property type="project" value="UniProtKB-UniRule"/>
</dbReference>
<sequence>MITRAIDIGMDASLPDDLEDLCTTRRTLSPAERELFGTPADALGRYSLLGKLGSGSMGVVYRAYDPRLQRPVAVKVLYPTGKKTAHLVSTGDARLLREAQAIARLSHPNIVAVHDVGVVGDRVFLTMEFVEGPTLRQFCDAPRGWREVLPLLIQAGRGLAAAHRGGVIHRDIKPDNILVGDDGRVRVVDFSVARPQGFSAETLVGKFRLTDTETNVLVGTPAYMAPEQLRAAPACARSDQFAFCVTAYECLFGERPFVGPTLRTLIDNVLAGPPTQPPPFTQQVPRALYQCIVRGLALDADDRWPDMDILVAHLEDLAARGQRRSSLVLAASLGAAAALTVGAVAAHFTGTSCSHPELAAHIGAR</sequence>
<dbReference type="Proteomes" id="UP000199400">
    <property type="component" value="Unassembled WGS sequence"/>
</dbReference>
<dbReference type="SUPFAM" id="SSF56112">
    <property type="entry name" value="Protein kinase-like (PK-like)"/>
    <property type="match status" value="1"/>
</dbReference>
<keyword evidence="6" id="KW-0472">Membrane</keyword>
<dbReference type="PROSITE" id="PS00108">
    <property type="entry name" value="PROTEIN_KINASE_ST"/>
    <property type="match status" value="1"/>
</dbReference>
<keyword evidence="1" id="KW-0808">Transferase</keyword>
<evidence type="ECO:0000256" key="6">
    <source>
        <dbReference type="SAM" id="Phobius"/>
    </source>
</evidence>
<dbReference type="STRING" id="54.SAMN02745121_06294"/>
<proteinExistence type="predicted"/>
<dbReference type="PANTHER" id="PTHR43289:SF6">
    <property type="entry name" value="SERINE_THREONINE-PROTEIN KINASE NEKL-3"/>
    <property type="match status" value="1"/>
</dbReference>
<dbReference type="PROSITE" id="PS50011">
    <property type="entry name" value="PROTEIN_KINASE_DOM"/>
    <property type="match status" value="1"/>
</dbReference>
<evidence type="ECO:0000256" key="3">
    <source>
        <dbReference type="ARBA" id="ARBA00022777"/>
    </source>
</evidence>
<dbReference type="SMART" id="SM00220">
    <property type="entry name" value="S_TKc"/>
    <property type="match status" value="1"/>
</dbReference>
<protein>
    <submittedName>
        <fullName evidence="8">Serine/threonine protein kinase</fullName>
    </submittedName>
</protein>
<keyword evidence="6" id="KW-1133">Transmembrane helix</keyword>
<evidence type="ECO:0000313" key="8">
    <source>
        <dbReference type="EMBL" id="SFE97244.1"/>
    </source>
</evidence>
<dbReference type="InterPro" id="IPR000719">
    <property type="entry name" value="Prot_kinase_dom"/>
</dbReference>
<evidence type="ECO:0000256" key="1">
    <source>
        <dbReference type="ARBA" id="ARBA00022679"/>
    </source>
</evidence>
<feature type="domain" description="Protein kinase" evidence="7">
    <location>
        <begin position="46"/>
        <end position="316"/>
    </location>
</feature>
<keyword evidence="2 5" id="KW-0547">Nucleotide-binding</keyword>
<name>A0A1I2EVW7_9BACT</name>
<feature type="binding site" evidence="5">
    <location>
        <position position="75"/>
    </location>
    <ligand>
        <name>ATP</name>
        <dbReference type="ChEBI" id="CHEBI:30616"/>
    </ligand>
</feature>
<dbReference type="PROSITE" id="PS00107">
    <property type="entry name" value="PROTEIN_KINASE_ATP"/>
    <property type="match status" value="1"/>
</dbReference>